<dbReference type="Proteomes" id="UP001500945">
    <property type="component" value="Unassembled WGS sequence"/>
</dbReference>
<keyword evidence="8" id="KW-1185">Reference proteome</keyword>
<gene>
    <name evidence="7" type="primary">rapZ</name>
    <name evidence="7" type="ORF">GCM10023168_12940</name>
</gene>
<dbReference type="SUPFAM" id="SSF52540">
    <property type="entry name" value="P-loop containing nucleoside triphosphate hydrolases"/>
    <property type="match status" value="1"/>
</dbReference>
<dbReference type="PANTHER" id="PTHR30448:SF0">
    <property type="entry name" value="RNASE ADAPTER PROTEIN RAPZ"/>
    <property type="match status" value="1"/>
</dbReference>
<evidence type="ECO:0000256" key="3">
    <source>
        <dbReference type="ARBA" id="ARBA00023134"/>
    </source>
</evidence>
<feature type="domain" description="RapZ C-terminal" evidence="6">
    <location>
        <begin position="188"/>
        <end position="306"/>
    </location>
</feature>
<dbReference type="Pfam" id="PF03668">
    <property type="entry name" value="RapZ-like_N"/>
    <property type="match status" value="1"/>
</dbReference>
<name>A0ABP8KA17_9MICO</name>
<dbReference type="Pfam" id="PF22740">
    <property type="entry name" value="PapZ_C"/>
    <property type="match status" value="1"/>
</dbReference>
<sequence>MSMHPDPPDDGGTVDGVPAPGPNDFLIVTGMSGAGRSTAANVIEDRGWYIVDNLPPQLLSPMAELAGRVRRSGVPDLRIAAVVDVRARAFHSQLQAGLAALRDAGWQPHLIFLDATDEALVRRFESVRRPHPLQGEGRLLDGIQAEREMLRDLRAESQVVIDTSGLNVHQLGRKLIPVLGVEGGPSVRLALMSFGFKYGVPLDADFVFDMRFLPNPFWVPELRALTGADAPVADWVMGQEGAGQFLDRVVDLLEPVTSGYLREGRRYATVAIGCTGGKHRSVAMTQAVAARLTSDAVATFVVHRDLGRE</sequence>
<dbReference type="PIRSF" id="PIRSF005052">
    <property type="entry name" value="P-loopkin"/>
    <property type="match status" value="1"/>
</dbReference>
<organism evidence="7 8">
    <name type="scientific">Fodinibacter luteus</name>
    <dbReference type="NCBI Taxonomy" id="552064"/>
    <lineage>
        <taxon>Bacteria</taxon>
        <taxon>Bacillati</taxon>
        <taxon>Actinomycetota</taxon>
        <taxon>Actinomycetes</taxon>
        <taxon>Micrococcales</taxon>
        <taxon>Intrasporangiaceae</taxon>
        <taxon>Fodinibacter (ex Wang et al. 2009)</taxon>
    </lineage>
</organism>
<keyword evidence="2 4" id="KW-0067">ATP-binding</keyword>
<dbReference type="InterPro" id="IPR053931">
    <property type="entry name" value="RapZ_C"/>
</dbReference>
<feature type="domain" description="RapZ-like N-terminal" evidence="5">
    <location>
        <begin position="25"/>
        <end position="177"/>
    </location>
</feature>
<protein>
    <submittedName>
        <fullName evidence="7">RNase adapter RapZ</fullName>
    </submittedName>
</protein>
<dbReference type="HAMAP" id="MF_00636">
    <property type="entry name" value="RapZ_like"/>
    <property type="match status" value="1"/>
</dbReference>
<evidence type="ECO:0000259" key="6">
    <source>
        <dbReference type="Pfam" id="PF22740"/>
    </source>
</evidence>
<dbReference type="NCBIfam" id="NF003828">
    <property type="entry name" value="PRK05416.1"/>
    <property type="match status" value="1"/>
</dbReference>
<dbReference type="InterPro" id="IPR053930">
    <property type="entry name" value="RapZ-like_N"/>
</dbReference>
<keyword evidence="3 4" id="KW-0342">GTP-binding</keyword>
<evidence type="ECO:0000256" key="2">
    <source>
        <dbReference type="ARBA" id="ARBA00022840"/>
    </source>
</evidence>
<dbReference type="PANTHER" id="PTHR30448">
    <property type="entry name" value="RNASE ADAPTER PROTEIN RAPZ"/>
    <property type="match status" value="1"/>
</dbReference>
<proteinExistence type="inferred from homology"/>
<comment type="caution">
    <text evidence="7">The sequence shown here is derived from an EMBL/GenBank/DDBJ whole genome shotgun (WGS) entry which is preliminary data.</text>
</comment>
<accession>A0ABP8KA17</accession>
<dbReference type="InterPro" id="IPR005337">
    <property type="entry name" value="RapZ-like"/>
</dbReference>
<keyword evidence="1 4" id="KW-0547">Nucleotide-binding</keyword>
<feature type="binding site" evidence="4">
    <location>
        <begin position="84"/>
        <end position="87"/>
    </location>
    <ligand>
        <name>GTP</name>
        <dbReference type="ChEBI" id="CHEBI:37565"/>
    </ligand>
</feature>
<dbReference type="Gene3D" id="3.40.50.300">
    <property type="entry name" value="P-loop containing nucleotide triphosphate hydrolases"/>
    <property type="match status" value="1"/>
</dbReference>
<evidence type="ECO:0000259" key="5">
    <source>
        <dbReference type="Pfam" id="PF03668"/>
    </source>
</evidence>
<evidence type="ECO:0000256" key="1">
    <source>
        <dbReference type="ARBA" id="ARBA00022741"/>
    </source>
</evidence>
<dbReference type="EMBL" id="BAABGM010000008">
    <property type="protein sequence ID" value="GAA4402415.1"/>
    <property type="molecule type" value="Genomic_DNA"/>
</dbReference>
<evidence type="ECO:0000256" key="4">
    <source>
        <dbReference type="HAMAP-Rule" id="MF_00636"/>
    </source>
</evidence>
<evidence type="ECO:0000313" key="8">
    <source>
        <dbReference type="Proteomes" id="UP001500945"/>
    </source>
</evidence>
<evidence type="ECO:0000313" key="7">
    <source>
        <dbReference type="EMBL" id="GAA4402415.1"/>
    </source>
</evidence>
<feature type="binding site" evidence="4">
    <location>
        <begin position="30"/>
        <end position="37"/>
    </location>
    <ligand>
        <name>ATP</name>
        <dbReference type="ChEBI" id="CHEBI:30616"/>
    </ligand>
</feature>
<reference evidence="8" key="1">
    <citation type="journal article" date="2019" name="Int. J. Syst. Evol. Microbiol.">
        <title>The Global Catalogue of Microorganisms (GCM) 10K type strain sequencing project: providing services to taxonomists for standard genome sequencing and annotation.</title>
        <authorList>
            <consortium name="The Broad Institute Genomics Platform"/>
            <consortium name="The Broad Institute Genome Sequencing Center for Infectious Disease"/>
            <person name="Wu L."/>
            <person name="Ma J."/>
        </authorList>
    </citation>
    <scope>NUCLEOTIDE SEQUENCE [LARGE SCALE GENOMIC DNA]</scope>
    <source>
        <strain evidence="8">JCM 17809</strain>
    </source>
</reference>
<dbReference type="InterPro" id="IPR027417">
    <property type="entry name" value="P-loop_NTPase"/>
</dbReference>